<organism evidence="7 8">
    <name type="scientific">Halovenus rubra</name>
    <dbReference type="NCBI Taxonomy" id="869890"/>
    <lineage>
        <taxon>Archaea</taxon>
        <taxon>Methanobacteriati</taxon>
        <taxon>Methanobacteriota</taxon>
        <taxon>Stenosarchaea group</taxon>
        <taxon>Halobacteria</taxon>
        <taxon>Halobacteriales</taxon>
        <taxon>Haloarculaceae</taxon>
        <taxon>Halovenus</taxon>
    </lineage>
</organism>
<comment type="subcellular location">
    <subcellularLocation>
        <location evidence="1">Cell membrane</location>
        <topology evidence="1">Multi-pass membrane protein</topology>
    </subcellularLocation>
</comment>
<dbReference type="EMBL" id="JBHSZQ010000004">
    <property type="protein sequence ID" value="MFC7125305.1"/>
    <property type="molecule type" value="Genomic_DNA"/>
</dbReference>
<dbReference type="Pfam" id="PF01899">
    <property type="entry name" value="MNHE"/>
    <property type="match status" value="1"/>
</dbReference>
<evidence type="ECO:0000256" key="3">
    <source>
        <dbReference type="ARBA" id="ARBA00022692"/>
    </source>
</evidence>
<sequence length="374" mass="40865">MPDNRLLVPVAESSTLRQTVEYAVRTALEGTGSGYLEFVYVHSPEVSDERLGDQAEANIETVTALLDRITVWAEEDAGDNSKELTVESTHVGRDRYLFSPGDVGTALAAVANRNDIERMVLDPEYNPGVGSPLLRPLEVELTRLTDVPVEEAPVQRQVRRPPLLLRSSSIQAGALFFVSFMFYQVLAGTFGLFDLVTGAISGTIVAVSLSRITFNHDPSVSWIGRLARFVVFVPYLFWEILKANVLVAKVILQPGLPIEPRLTRVDTAVWGSLPVTTLANSITLTPGTLTVRVEGRSLMVHTLVPGAREDLFDGGLERAVRFVFYGRNAMSMPTPRERDDTTILQPRDESKSLESDGGPHSSGKTAGESGGDEQ</sequence>
<evidence type="ECO:0000313" key="8">
    <source>
        <dbReference type="Proteomes" id="UP001596414"/>
    </source>
</evidence>
<reference evidence="7 8" key="1">
    <citation type="journal article" date="2014" name="Int. J. Syst. Evol. Microbiol.">
        <title>Complete genome sequence of Corynebacterium casei LMG S-19264T (=DSM 44701T), isolated from a smear-ripened cheese.</title>
        <authorList>
            <consortium name="US DOE Joint Genome Institute (JGI-PGF)"/>
            <person name="Walter F."/>
            <person name="Albersmeier A."/>
            <person name="Kalinowski J."/>
            <person name="Ruckert C."/>
        </authorList>
    </citation>
    <scope>NUCLEOTIDE SEQUENCE [LARGE SCALE GENOMIC DNA]</scope>
    <source>
        <strain evidence="7 8">CGMCC 4.7215</strain>
    </source>
</reference>
<evidence type="ECO:0000256" key="2">
    <source>
        <dbReference type="ARBA" id="ARBA00022475"/>
    </source>
</evidence>
<dbReference type="InterPro" id="IPR002758">
    <property type="entry name" value="Cation_antiport_E"/>
</dbReference>
<comment type="caution">
    <text evidence="7">The sequence shown here is derived from an EMBL/GenBank/DDBJ whole genome shotgun (WGS) entry which is preliminary data.</text>
</comment>
<proteinExistence type="predicted"/>
<gene>
    <name evidence="7" type="ORF">ACFQJ7_04530</name>
</gene>
<feature type="region of interest" description="Disordered" evidence="6">
    <location>
        <begin position="333"/>
        <end position="374"/>
    </location>
</feature>
<keyword evidence="5" id="KW-0472">Membrane</keyword>
<evidence type="ECO:0000256" key="1">
    <source>
        <dbReference type="ARBA" id="ARBA00004651"/>
    </source>
</evidence>
<evidence type="ECO:0000256" key="6">
    <source>
        <dbReference type="SAM" id="MobiDB-lite"/>
    </source>
</evidence>
<dbReference type="GO" id="GO:0005886">
    <property type="term" value="C:plasma membrane"/>
    <property type="evidence" value="ECO:0007669"/>
    <property type="project" value="UniProtKB-SubCell"/>
</dbReference>
<dbReference type="PANTHER" id="PTHR34584:SF1">
    <property type="entry name" value="NA(+)_H(+) ANTIPORTER SUBUNIT E1"/>
    <property type="match status" value="1"/>
</dbReference>
<accession>A0ABD5X804</accession>
<keyword evidence="2" id="KW-1003">Cell membrane</keyword>
<dbReference type="NCBIfam" id="NF009295">
    <property type="entry name" value="PRK12652.1"/>
    <property type="match status" value="1"/>
</dbReference>
<protein>
    <submittedName>
        <fullName evidence="7">Monovalent cation/H+ antiporter subunit E</fullName>
    </submittedName>
</protein>
<keyword evidence="4" id="KW-1133">Transmembrane helix</keyword>
<dbReference type="RefSeq" id="WP_267636300.1">
    <property type="nucleotide sequence ID" value="NZ_JAODIY010000004.1"/>
</dbReference>
<evidence type="ECO:0000256" key="4">
    <source>
        <dbReference type="ARBA" id="ARBA00022989"/>
    </source>
</evidence>
<evidence type="ECO:0000313" key="7">
    <source>
        <dbReference type="EMBL" id="MFC7125305.1"/>
    </source>
</evidence>
<name>A0ABD5X804_9EURY</name>
<dbReference type="Proteomes" id="UP001596414">
    <property type="component" value="Unassembled WGS sequence"/>
</dbReference>
<keyword evidence="3" id="KW-0812">Transmembrane</keyword>
<dbReference type="PANTHER" id="PTHR34584">
    <property type="entry name" value="NA(+)/H(+) ANTIPORTER SUBUNIT E1"/>
    <property type="match status" value="1"/>
</dbReference>
<dbReference type="AlphaFoldDB" id="A0ABD5X804"/>
<feature type="compositionally biased region" description="Basic and acidic residues" evidence="6">
    <location>
        <begin position="335"/>
        <end position="354"/>
    </location>
</feature>
<evidence type="ECO:0000256" key="5">
    <source>
        <dbReference type="ARBA" id="ARBA00023136"/>
    </source>
</evidence>